<evidence type="ECO:0000256" key="5">
    <source>
        <dbReference type="ARBA" id="ARBA00022989"/>
    </source>
</evidence>
<feature type="domain" description="ABC transmembrane type-1" evidence="8">
    <location>
        <begin position="72"/>
        <end position="261"/>
    </location>
</feature>
<proteinExistence type="inferred from homology"/>
<reference evidence="9 10" key="1">
    <citation type="submission" date="2018-02" db="EMBL/GenBank/DDBJ databases">
        <title>Genomic Encyclopedia of Archaeal and Bacterial Type Strains, Phase II (KMG-II): from individual species to whole genera.</title>
        <authorList>
            <person name="Goeker M."/>
        </authorList>
    </citation>
    <scope>NUCLEOTIDE SEQUENCE [LARGE SCALE GENOMIC DNA]</scope>
    <source>
        <strain evidence="9 10">DSM 3808</strain>
    </source>
</reference>
<accession>A0A2S6HQN9</accession>
<evidence type="ECO:0000256" key="4">
    <source>
        <dbReference type="ARBA" id="ARBA00022692"/>
    </source>
</evidence>
<feature type="transmembrane region" description="Helical" evidence="7">
    <location>
        <begin position="12"/>
        <end position="35"/>
    </location>
</feature>
<dbReference type="EMBL" id="PTJA01000008">
    <property type="protein sequence ID" value="PPK79896.1"/>
    <property type="molecule type" value="Genomic_DNA"/>
</dbReference>
<keyword evidence="4 7" id="KW-0812">Transmembrane</keyword>
<evidence type="ECO:0000313" key="10">
    <source>
        <dbReference type="Proteomes" id="UP000237749"/>
    </source>
</evidence>
<dbReference type="RefSeq" id="WP_104437794.1">
    <property type="nucleotide sequence ID" value="NZ_PTJA01000008.1"/>
</dbReference>
<dbReference type="InterPro" id="IPR000515">
    <property type="entry name" value="MetI-like"/>
</dbReference>
<sequence>MDKNRKFKSVLQYFVLAVGSVVMLVPFLWMILTAFKTASEATQMNPFIIFPSVWRKDAFLSVMSKMNFLKLYYNTLVLIIERVVCAVLTATMAGYAFGRLHFKGKNLAFSLVLFQMMVPSQIFIIPQYLMVGRLGLLNTSFGLLFPGLVTAFGTFLLRQAYMGLPASLEEAARLDGCNIGQAFLYVMAPLTKSSMVALGIFTALFAFKELMWPLVVNTEQNTMPLSAALAKLQGQFVTNYPELMAASLLACIPMVIIYLIFQKQFIEGIATSGGKL</sequence>
<protein>
    <submittedName>
        <fullName evidence="9">Carbohydrate ABC transporter membrane protein 2 (CUT1 family)</fullName>
    </submittedName>
</protein>
<gene>
    <name evidence="9" type="ORF">BXY41_108121</name>
</gene>
<dbReference type="AlphaFoldDB" id="A0A2S6HQN9"/>
<keyword evidence="2 7" id="KW-0813">Transport</keyword>
<keyword evidence="10" id="KW-1185">Reference proteome</keyword>
<comment type="subcellular location">
    <subcellularLocation>
        <location evidence="1 7">Cell membrane</location>
        <topology evidence="1 7">Multi-pass membrane protein</topology>
    </subcellularLocation>
</comment>
<dbReference type="SUPFAM" id="SSF161098">
    <property type="entry name" value="MetI-like"/>
    <property type="match status" value="1"/>
</dbReference>
<evidence type="ECO:0000256" key="1">
    <source>
        <dbReference type="ARBA" id="ARBA00004651"/>
    </source>
</evidence>
<evidence type="ECO:0000256" key="7">
    <source>
        <dbReference type="RuleBase" id="RU363032"/>
    </source>
</evidence>
<evidence type="ECO:0000313" key="9">
    <source>
        <dbReference type="EMBL" id="PPK79896.1"/>
    </source>
</evidence>
<evidence type="ECO:0000256" key="6">
    <source>
        <dbReference type="ARBA" id="ARBA00023136"/>
    </source>
</evidence>
<dbReference type="CDD" id="cd06261">
    <property type="entry name" value="TM_PBP2"/>
    <property type="match status" value="1"/>
</dbReference>
<organism evidence="9 10">
    <name type="scientific">Lacrimispora xylanisolvens</name>
    <dbReference type="NCBI Taxonomy" id="384636"/>
    <lineage>
        <taxon>Bacteria</taxon>
        <taxon>Bacillati</taxon>
        <taxon>Bacillota</taxon>
        <taxon>Clostridia</taxon>
        <taxon>Lachnospirales</taxon>
        <taxon>Lachnospiraceae</taxon>
        <taxon>Lacrimispora</taxon>
    </lineage>
</organism>
<dbReference type="Proteomes" id="UP000237749">
    <property type="component" value="Unassembled WGS sequence"/>
</dbReference>
<evidence type="ECO:0000259" key="8">
    <source>
        <dbReference type="PROSITE" id="PS50928"/>
    </source>
</evidence>
<feature type="transmembrane region" description="Helical" evidence="7">
    <location>
        <begin position="243"/>
        <end position="261"/>
    </location>
</feature>
<keyword evidence="6 7" id="KW-0472">Membrane</keyword>
<dbReference type="GO" id="GO:0005886">
    <property type="term" value="C:plasma membrane"/>
    <property type="evidence" value="ECO:0007669"/>
    <property type="project" value="UniProtKB-SubCell"/>
</dbReference>
<name>A0A2S6HQN9_9FIRM</name>
<evidence type="ECO:0000256" key="3">
    <source>
        <dbReference type="ARBA" id="ARBA00022475"/>
    </source>
</evidence>
<dbReference type="PROSITE" id="PS50928">
    <property type="entry name" value="ABC_TM1"/>
    <property type="match status" value="1"/>
</dbReference>
<feature type="transmembrane region" description="Helical" evidence="7">
    <location>
        <begin position="71"/>
        <end position="95"/>
    </location>
</feature>
<comment type="similarity">
    <text evidence="7">Belongs to the binding-protein-dependent transport system permease family.</text>
</comment>
<keyword evidence="5 7" id="KW-1133">Transmembrane helix</keyword>
<dbReference type="Gene3D" id="1.10.3720.10">
    <property type="entry name" value="MetI-like"/>
    <property type="match status" value="1"/>
</dbReference>
<keyword evidence="3" id="KW-1003">Cell membrane</keyword>
<comment type="caution">
    <text evidence="9">The sequence shown here is derived from an EMBL/GenBank/DDBJ whole genome shotgun (WGS) entry which is preliminary data.</text>
</comment>
<feature type="transmembrane region" description="Helical" evidence="7">
    <location>
        <begin position="141"/>
        <end position="161"/>
    </location>
</feature>
<dbReference type="GO" id="GO:0055085">
    <property type="term" value="P:transmembrane transport"/>
    <property type="evidence" value="ECO:0007669"/>
    <property type="project" value="InterPro"/>
</dbReference>
<dbReference type="InterPro" id="IPR035906">
    <property type="entry name" value="MetI-like_sf"/>
</dbReference>
<dbReference type="PANTHER" id="PTHR43744">
    <property type="entry name" value="ABC TRANSPORTER PERMEASE PROTEIN MG189-RELATED-RELATED"/>
    <property type="match status" value="1"/>
</dbReference>
<dbReference type="OrthoDB" id="9782004at2"/>
<dbReference type="PANTHER" id="PTHR43744:SF12">
    <property type="entry name" value="ABC TRANSPORTER PERMEASE PROTEIN MG189-RELATED"/>
    <property type="match status" value="1"/>
</dbReference>
<feature type="transmembrane region" description="Helical" evidence="7">
    <location>
        <begin position="182"/>
        <end position="207"/>
    </location>
</feature>
<dbReference type="Pfam" id="PF00528">
    <property type="entry name" value="BPD_transp_1"/>
    <property type="match status" value="1"/>
</dbReference>
<evidence type="ECO:0000256" key="2">
    <source>
        <dbReference type="ARBA" id="ARBA00022448"/>
    </source>
</evidence>
<feature type="transmembrane region" description="Helical" evidence="7">
    <location>
        <begin position="107"/>
        <end position="129"/>
    </location>
</feature>